<dbReference type="PROSITE" id="PS01013">
    <property type="entry name" value="OSBP"/>
    <property type="match status" value="1"/>
</dbReference>
<dbReference type="GO" id="GO:0120009">
    <property type="term" value="P:intermembrane lipid transfer"/>
    <property type="evidence" value="ECO:0007669"/>
    <property type="project" value="UniProtKB-ARBA"/>
</dbReference>
<evidence type="ECO:0000256" key="3">
    <source>
        <dbReference type="ARBA" id="ARBA00023121"/>
    </source>
</evidence>
<keyword evidence="2" id="KW-0597">Phosphoprotein</keyword>
<keyword evidence="5" id="KW-0445">Lipid transport</keyword>
<evidence type="ECO:0000313" key="7">
    <source>
        <dbReference type="WBParaSite" id="ACRNAN_scaffold4200.g6804.t2"/>
    </source>
</evidence>
<keyword evidence="5" id="KW-0813">Transport</keyword>
<dbReference type="WBParaSite" id="ACRNAN_scaffold4200.g6804.t2">
    <property type="protein sequence ID" value="ACRNAN_scaffold4200.g6804.t2"/>
    <property type="gene ID" value="ACRNAN_scaffold4200.g6804"/>
</dbReference>
<evidence type="ECO:0000313" key="6">
    <source>
        <dbReference type="Proteomes" id="UP000887540"/>
    </source>
</evidence>
<dbReference type="Pfam" id="PF01237">
    <property type="entry name" value="Oxysterol_BP"/>
    <property type="match status" value="1"/>
</dbReference>
<dbReference type="SUPFAM" id="SSF144000">
    <property type="entry name" value="Oxysterol-binding protein-like"/>
    <property type="match status" value="1"/>
</dbReference>
<proteinExistence type="inferred from homology"/>
<dbReference type="InterPro" id="IPR000648">
    <property type="entry name" value="Oxysterol-bd"/>
</dbReference>
<dbReference type="GO" id="GO:0005886">
    <property type="term" value="C:plasma membrane"/>
    <property type="evidence" value="ECO:0007669"/>
    <property type="project" value="TreeGrafter"/>
</dbReference>
<dbReference type="FunFam" id="2.40.160.120:FF:000001">
    <property type="entry name" value="Oxysterol-binding protein"/>
    <property type="match status" value="1"/>
</dbReference>
<dbReference type="GO" id="GO:0032934">
    <property type="term" value="F:sterol binding"/>
    <property type="evidence" value="ECO:0007669"/>
    <property type="project" value="TreeGrafter"/>
</dbReference>
<dbReference type="GO" id="GO:0005829">
    <property type="term" value="C:cytosol"/>
    <property type="evidence" value="ECO:0007669"/>
    <property type="project" value="TreeGrafter"/>
</dbReference>
<accession>A0A914DXI2</accession>
<evidence type="ECO:0000256" key="2">
    <source>
        <dbReference type="ARBA" id="ARBA00022553"/>
    </source>
</evidence>
<dbReference type="InterPro" id="IPR018494">
    <property type="entry name" value="Oxysterol-bd_CS"/>
</dbReference>
<evidence type="ECO:0000256" key="4">
    <source>
        <dbReference type="RuleBase" id="RU003844"/>
    </source>
</evidence>
<name>A0A914DXI2_9BILA</name>
<dbReference type="InterPro" id="IPR037239">
    <property type="entry name" value="OSBP_sf"/>
</dbReference>
<dbReference type="Gene3D" id="3.30.70.3490">
    <property type="match status" value="1"/>
</dbReference>
<dbReference type="Gene3D" id="2.40.160.120">
    <property type="match status" value="1"/>
</dbReference>
<dbReference type="PANTHER" id="PTHR10972:SF205">
    <property type="entry name" value="OXYSTEROL-BINDING PROTEIN 1"/>
    <property type="match status" value="1"/>
</dbReference>
<evidence type="ECO:0000256" key="1">
    <source>
        <dbReference type="ARBA" id="ARBA00008842"/>
    </source>
</evidence>
<sequence length="649" mass="74748">MSLQTRLRIARRSIANYSSKLRRKRKSSRRSTIRSIDSAALLLKVALEQPLIEHAIKPVQPNDIDSGIHDDVDLSKIGNCHEIRTSLKELQKYEIMIQNQGGELVNLLTKELSTGAISRATIDRIQLFKMASGAMIDAAANFTDIATNEIDFLKNLFIQEREIRFKLEKENFELKARMDEPSTSRTKNRANTTDSTDVEFFDAIEGSFEIASNEQQVLVREKGKYQASLRINNKVEYKPLLMSPLTEELPGKFEVMAIEKKHQRRTKIPFRPSNSVNYLALAKHCVGKDPTKISMPVDFNEPLSVLQRSTEDLEYVYLLDMALEETQDPSRRLAIVAIFALSAYSTTGVRTTKPFNPLLGETYECDRSADFGWRSVAEQVSHHPPTCALYAEGRRWKLNQSYTLSTKIKGKSLCVSPVGSTYIRFEDNDDLFVYDKVMTATTMTNIVTGKLQTENFGDLVVMNAKTGGKCELKFHDRGYFSREEPRKVTGEVCDPNGLVEYRIEAIWDRYAHLYKIDSDEKIEHEDTIWTINSLPENSSQMHNFTKFAIELNEPEDGVASTDSRLRPDQRLMEDGDWSNANAIKQKLEEAQRVRRKEREEKGTASRPVWFVRKSEEEMIDKNDVYKFNDEYWRYKMNDEWDVCPKIFDY</sequence>
<keyword evidence="3" id="KW-0446">Lipid-binding</keyword>
<dbReference type="AlphaFoldDB" id="A0A914DXI2"/>
<comment type="similarity">
    <text evidence="1 4">Belongs to the OSBP family.</text>
</comment>
<dbReference type="Proteomes" id="UP000887540">
    <property type="component" value="Unplaced"/>
</dbReference>
<reference evidence="7" key="1">
    <citation type="submission" date="2022-11" db="UniProtKB">
        <authorList>
            <consortium name="WormBaseParasite"/>
        </authorList>
    </citation>
    <scope>IDENTIFICATION</scope>
</reference>
<dbReference type="GO" id="GO:0097038">
    <property type="term" value="C:perinuclear endoplasmic reticulum"/>
    <property type="evidence" value="ECO:0007669"/>
    <property type="project" value="TreeGrafter"/>
</dbReference>
<dbReference type="PANTHER" id="PTHR10972">
    <property type="entry name" value="OXYSTEROL-BINDING PROTEIN-RELATED"/>
    <property type="match status" value="1"/>
</dbReference>
<keyword evidence="6" id="KW-1185">Reference proteome</keyword>
<organism evidence="6 7">
    <name type="scientific">Acrobeloides nanus</name>
    <dbReference type="NCBI Taxonomy" id="290746"/>
    <lineage>
        <taxon>Eukaryota</taxon>
        <taxon>Metazoa</taxon>
        <taxon>Ecdysozoa</taxon>
        <taxon>Nematoda</taxon>
        <taxon>Chromadorea</taxon>
        <taxon>Rhabditida</taxon>
        <taxon>Tylenchina</taxon>
        <taxon>Cephalobomorpha</taxon>
        <taxon>Cephaloboidea</taxon>
        <taxon>Cephalobidae</taxon>
        <taxon>Acrobeloides</taxon>
    </lineage>
</organism>
<evidence type="ECO:0000256" key="5">
    <source>
        <dbReference type="RuleBase" id="RU003845"/>
    </source>
</evidence>
<protein>
    <recommendedName>
        <fullName evidence="5">Oxysterol-binding protein</fullName>
    </recommendedName>
</protein>